<evidence type="ECO:0000259" key="3">
    <source>
        <dbReference type="Pfam" id="PF18050"/>
    </source>
</evidence>
<gene>
    <name evidence="4" type="ORF">ANASTE_02156</name>
</gene>
<evidence type="ECO:0000256" key="2">
    <source>
        <dbReference type="SAM" id="SignalP"/>
    </source>
</evidence>
<accession>B1CAG7</accession>
<feature type="chain" id="PRO_5039043234" description="Cyclophilin-like domain-containing protein" evidence="2">
    <location>
        <begin position="23"/>
        <end position="96"/>
    </location>
</feature>
<feature type="signal peptide" evidence="2">
    <location>
        <begin position="1"/>
        <end position="22"/>
    </location>
</feature>
<organism evidence="4 5">
    <name type="scientific">Anaerofustis stercorihominis DSM 17244</name>
    <dbReference type="NCBI Taxonomy" id="445971"/>
    <lineage>
        <taxon>Bacteria</taxon>
        <taxon>Bacillati</taxon>
        <taxon>Bacillota</taxon>
        <taxon>Clostridia</taxon>
        <taxon>Eubacteriales</taxon>
        <taxon>Eubacteriaceae</taxon>
        <taxon>Anaerofustis</taxon>
    </lineage>
</organism>
<dbReference type="PROSITE" id="PS51257">
    <property type="entry name" value="PROKAR_LIPOPROTEIN"/>
    <property type="match status" value="1"/>
</dbReference>
<keyword evidence="5" id="KW-1185">Reference proteome</keyword>
<dbReference type="AlphaFoldDB" id="B1CAG7"/>
<evidence type="ECO:0000313" key="5">
    <source>
        <dbReference type="Proteomes" id="UP000005178"/>
    </source>
</evidence>
<evidence type="ECO:0000256" key="1">
    <source>
        <dbReference type="SAM" id="MobiDB-lite"/>
    </source>
</evidence>
<dbReference type="Proteomes" id="UP000005178">
    <property type="component" value="Unassembled WGS sequence"/>
</dbReference>
<keyword evidence="2" id="KW-0732">Signal</keyword>
<protein>
    <recommendedName>
        <fullName evidence="3">Cyclophilin-like domain-containing protein</fullName>
    </recommendedName>
</protein>
<evidence type="ECO:0000313" key="4">
    <source>
        <dbReference type="EMBL" id="EDS72440.1"/>
    </source>
</evidence>
<dbReference type="Pfam" id="PF18050">
    <property type="entry name" value="Cyclophil_like2"/>
    <property type="match status" value="1"/>
</dbReference>
<dbReference type="HOGENOM" id="CLU_2353738_0_0_9"/>
<dbReference type="STRING" id="445971.ANASTE_02156"/>
<reference evidence="4" key="1">
    <citation type="submission" date="2008-01" db="EMBL/GenBank/DDBJ databases">
        <authorList>
            <person name="Fulton L."/>
            <person name="Clifton S."/>
            <person name="Fulton B."/>
            <person name="Xu J."/>
            <person name="Minx P."/>
            <person name="Pepin K.H."/>
            <person name="Johnson M."/>
            <person name="Thiruvilangam P."/>
            <person name="Bhonagiri V."/>
            <person name="Nash W.E."/>
            <person name="Mardis E.R."/>
            <person name="Wilson R.K."/>
        </authorList>
    </citation>
    <scope>NUCLEOTIDE SEQUENCE [LARGE SCALE GENOMIC DNA]</scope>
    <source>
        <strain evidence="4">DSM 17244</strain>
    </source>
</reference>
<name>B1CAG7_9FIRM</name>
<feature type="region of interest" description="Disordered" evidence="1">
    <location>
        <begin position="29"/>
        <end position="48"/>
    </location>
</feature>
<reference evidence="4" key="2">
    <citation type="submission" date="2013-08" db="EMBL/GenBank/DDBJ databases">
        <title>Draft genome sequence of Anaerofustis stercorihominis (DSM 17244).</title>
        <authorList>
            <person name="Sudarsanam P."/>
            <person name="Ley R."/>
            <person name="Guruge J."/>
            <person name="Turnbaugh P.J."/>
            <person name="Mahowald M."/>
            <person name="Liep D."/>
            <person name="Gordon J."/>
        </authorList>
    </citation>
    <scope>NUCLEOTIDE SEQUENCE</scope>
    <source>
        <strain evidence="4">DSM 17244</strain>
    </source>
</reference>
<dbReference type="OrthoDB" id="9801466at2"/>
<dbReference type="EMBL" id="ABIL02000006">
    <property type="protein sequence ID" value="EDS72440.1"/>
    <property type="molecule type" value="Genomic_DNA"/>
</dbReference>
<comment type="caution">
    <text evidence="4">The sequence shown here is derived from an EMBL/GenBank/DDBJ whole genome shotgun (WGS) entry which is preliminary data.</text>
</comment>
<sequence>MKNTKILISLILIIFIALSLTACNKNCTDKNQRKENNSPSVSENLAYENNKKNNKELIPVDIFINNNTFSAKLYTSDSTEELINQFPMTINMNEMN</sequence>
<proteinExistence type="predicted"/>
<dbReference type="InterPro" id="IPR041183">
    <property type="entry name" value="Cyclophilin-like"/>
</dbReference>
<feature type="domain" description="Cyclophilin-like" evidence="3">
    <location>
        <begin position="63"/>
        <end position="96"/>
    </location>
</feature>